<evidence type="ECO:0000256" key="1">
    <source>
        <dbReference type="SAM" id="MobiDB-lite"/>
    </source>
</evidence>
<dbReference type="InterPro" id="IPR025246">
    <property type="entry name" value="IS30-like_HTH"/>
</dbReference>
<organism evidence="3">
    <name type="scientific">uncultured Thiotrichaceae bacterium</name>
    <dbReference type="NCBI Taxonomy" id="298394"/>
    <lineage>
        <taxon>Bacteria</taxon>
        <taxon>Pseudomonadati</taxon>
        <taxon>Pseudomonadota</taxon>
        <taxon>Gammaproteobacteria</taxon>
        <taxon>Thiotrichales</taxon>
        <taxon>Thiotrichaceae</taxon>
        <taxon>environmental samples</taxon>
    </lineage>
</organism>
<protein>
    <recommendedName>
        <fullName evidence="2">Transposase IS30-like HTH domain-containing protein</fullName>
    </recommendedName>
</protein>
<name>A0A6S6TMH5_9GAMM</name>
<dbReference type="SUPFAM" id="SSF46689">
    <property type="entry name" value="Homeodomain-like"/>
    <property type="match status" value="1"/>
</dbReference>
<dbReference type="Pfam" id="PF13936">
    <property type="entry name" value="HTH_38"/>
    <property type="match status" value="1"/>
</dbReference>
<proteinExistence type="predicted"/>
<dbReference type="PANTHER" id="PTHR10948:SF23">
    <property type="entry name" value="TRANSPOSASE INSI FOR INSERTION SEQUENCE ELEMENT IS30A-RELATED"/>
    <property type="match status" value="1"/>
</dbReference>
<feature type="non-terminal residue" evidence="3">
    <location>
        <position position="74"/>
    </location>
</feature>
<dbReference type="GO" id="GO:0032196">
    <property type="term" value="P:transposition"/>
    <property type="evidence" value="ECO:0007669"/>
    <property type="project" value="TreeGrafter"/>
</dbReference>
<dbReference type="GO" id="GO:0005829">
    <property type="term" value="C:cytosol"/>
    <property type="evidence" value="ECO:0007669"/>
    <property type="project" value="TreeGrafter"/>
</dbReference>
<dbReference type="PANTHER" id="PTHR10948">
    <property type="entry name" value="TRANSPOSASE"/>
    <property type="match status" value="1"/>
</dbReference>
<evidence type="ECO:0000259" key="2">
    <source>
        <dbReference type="Pfam" id="PF13936"/>
    </source>
</evidence>
<evidence type="ECO:0000313" key="3">
    <source>
        <dbReference type="EMBL" id="CAA6817820.1"/>
    </source>
</evidence>
<dbReference type="AlphaFoldDB" id="A0A6S6TMH5"/>
<gene>
    <name evidence="3" type="ORF">HELGO_WM48255</name>
</gene>
<dbReference type="EMBL" id="CACVAV010000279">
    <property type="protein sequence ID" value="CAA6817820.1"/>
    <property type="molecule type" value="Genomic_DNA"/>
</dbReference>
<sequence>MNKHYHQLTLEQRYQIWSLRDTGKTQQAIADIIEVHKSTICRELKRNSTGSGYRPKAAEKLSKSRQCNAHKASK</sequence>
<reference evidence="3" key="1">
    <citation type="submission" date="2020-01" db="EMBL/GenBank/DDBJ databases">
        <authorList>
            <person name="Meier V. D."/>
            <person name="Meier V D."/>
        </authorList>
    </citation>
    <scope>NUCLEOTIDE SEQUENCE</scope>
    <source>
        <strain evidence="3">HLG_WM_MAG_08</strain>
    </source>
</reference>
<dbReference type="GO" id="GO:0004803">
    <property type="term" value="F:transposase activity"/>
    <property type="evidence" value="ECO:0007669"/>
    <property type="project" value="TreeGrafter"/>
</dbReference>
<dbReference type="Gene3D" id="1.10.10.60">
    <property type="entry name" value="Homeodomain-like"/>
    <property type="match status" value="1"/>
</dbReference>
<dbReference type="InterPro" id="IPR051917">
    <property type="entry name" value="Transposase-Integrase"/>
</dbReference>
<accession>A0A6S6TMH5</accession>
<feature type="region of interest" description="Disordered" evidence="1">
    <location>
        <begin position="46"/>
        <end position="74"/>
    </location>
</feature>
<feature type="domain" description="Transposase IS30-like HTH" evidence="2">
    <location>
        <begin position="4"/>
        <end position="47"/>
    </location>
</feature>
<dbReference type="InterPro" id="IPR009057">
    <property type="entry name" value="Homeodomain-like_sf"/>
</dbReference>